<dbReference type="PANTHER" id="PTHR43434:SF1">
    <property type="entry name" value="PHOSPHOGLYCOLATE PHOSPHATASE"/>
    <property type="match status" value="1"/>
</dbReference>
<comment type="caution">
    <text evidence="5">The sequence shown here is derived from an EMBL/GenBank/DDBJ whole genome shotgun (WGS) entry which is preliminary data.</text>
</comment>
<dbReference type="InterPro" id="IPR050155">
    <property type="entry name" value="HAD-like_hydrolase_sf"/>
</dbReference>
<organism evidence="5 6">
    <name type="scientific">Granulicella cerasi</name>
    <dbReference type="NCBI Taxonomy" id="741063"/>
    <lineage>
        <taxon>Bacteria</taxon>
        <taxon>Pseudomonadati</taxon>
        <taxon>Acidobacteriota</taxon>
        <taxon>Terriglobia</taxon>
        <taxon>Terriglobales</taxon>
        <taxon>Acidobacteriaceae</taxon>
        <taxon>Granulicella</taxon>
    </lineage>
</organism>
<dbReference type="Proteomes" id="UP001596391">
    <property type="component" value="Unassembled WGS sequence"/>
</dbReference>
<dbReference type="SUPFAM" id="SSF56784">
    <property type="entry name" value="HAD-like"/>
    <property type="match status" value="1"/>
</dbReference>
<dbReference type="EMBL" id="JBHSWI010000001">
    <property type="protein sequence ID" value="MFC6644272.1"/>
    <property type="molecule type" value="Genomic_DNA"/>
</dbReference>
<comment type="pathway">
    <text evidence="2">Organic acid metabolism; glycolate biosynthesis; glycolate from 2-phosphoglycolate: step 1/1.</text>
</comment>
<dbReference type="EC" id="3.1.3.18" evidence="4"/>
<sequence length="235" mass="25137">MAASALRLLVFDLDGTLIDSSLDLCNSINATLEHVGKPALPNATIASYIGDGAAMLVRRALGDPGDADSLEPSNDALFRTAFSFFLTYYRTHKLDNTYVYPGVHDALALMREQHPDVLMAVLTNKPVGPSRAICDALGLSPFFFQNYGGDSFATKKPDPEGLQMIFAEARAIFPGLTLDEVVMIGDSDVDVLTARRAGVRSLGCSYGLAPHAMAAAEPDHIVAHASEWPEALGLL</sequence>
<evidence type="ECO:0000256" key="1">
    <source>
        <dbReference type="ARBA" id="ARBA00000830"/>
    </source>
</evidence>
<accession>A0ABW1Z718</accession>
<dbReference type="InterPro" id="IPR023198">
    <property type="entry name" value="PGP-like_dom2"/>
</dbReference>
<dbReference type="SFLD" id="SFLDS00003">
    <property type="entry name" value="Haloacid_Dehalogenase"/>
    <property type="match status" value="1"/>
</dbReference>
<reference evidence="6" key="1">
    <citation type="journal article" date="2019" name="Int. J. Syst. Evol. Microbiol.">
        <title>The Global Catalogue of Microorganisms (GCM) 10K type strain sequencing project: providing services to taxonomists for standard genome sequencing and annotation.</title>
        <authorList>
            <consortium name="The Broad Institute Genomics Platform"/>
            <consortium name="The Broad Institute Genome Sequencing Center for Infectious Disease"/>
            <person name="Wu L."/>
            <person name="Ma J."/>
        </authorList>
    </citation>
    <scope>NUCLEOTIDE SEQUENCE [LARGE SCALE GENOMIC DNA]</scope>
    <source>
        <strain evidence="6">CGMCC 1.16026</strain>
    </source>
</reference>
<evidence type="ECO:0000313" key="6">
    <source>
        <dbReference type="Proteomes" id="UP001596391"/>
    </source>
</evidence>
<dbReference type="SFLD" id="SFLDG01129">
    <property type="entry name" value="C1.5:_HAD__Beta-PGM__Phosphata"/>
    <property type="match status" value="1"/>
</dbReference>
<keyword evidence="5" id="KW-0378">Hydrolase</keyword>
<proteinExistence type="inferred from homology"/>
<dbReference type="GO" id="GO:0016787">
    <property type="term" value="F:hydrolase activity"/>
    <property type="evidence" value="ECO:0007669"/>
    <property type="project" value="UniProtKB-KW"/>
</dbReference>
<name>A0ABW1Z718_9BACT</name>
<comment type="catalytic activity">
    <reaction evidence="1">
        <text>2-phosphoglycolate + H2O = glycolate + phosphate</text>
        <dbReference type="Rhea" id="RHEA:14369"/>
        <dbReference type="ChEBI" id="CHEBI:15377"/>
        <dbReference type="ChEBI" id="CHEBI:29805"/>
        <dbReference type="ChEBI" id="CHEBI:43474"/>
        <dbReference type="ChEBI" id="CHEBI:58033"/>
        <dbReference type="EC" id="3.1.3.18"/>
    </reaction>
</comment>
<dbReference type="Pfam" id="PF13419">
    <property type="entry name" value="HAD_2"/>
    <property type="match status" value="1"/>
</dbReference>
<evidence type="ECO:0000256" key="3">
    <source>
        <dbReference type="ARBA" id="ARBA00006171"/>
    </source>
</evidence>
<dbReference type="Gene3D" id="3.40.50.1000">
    <property type="entry name" value="HAD superfamily/HAD-like"/>
    <property type="match status" value="1"/>
</dbReference>
<dbReference type="InterPro" id="IPR036412">
    <property type="entry name" value="HAD-like_sf"/>
</dbReference>
<protein>
    <recommendedName>
        <fullName evidence="4">phosphoglycolate phosphatase</fullName>
        <ecNumber evidence="4">3.1.3.18</ecNumber>
    </recommendedName>
</protein>
<dbReference type="InterPro" id="IPR023214">
    <property type="entry name" value="HAD_sf"/>
</dbReference>
<dbReference type="PANTHER" id="PTHR43434">
    <property type="entry name" value="PHOSPHOGLYCOLATE PHOSPHATASE"/>
    <property type="match status" value="1"/>
</dbReference>
<evidence type="ECO:0000256" key="4">
    <source>
        <dbReference type="ARBA" id="ARBA00013078"/>
    </source>
</evidence>
<evidence type="ECO:0000313" key="5">
    <source>
        <dbReference type="EMBL" id="MFC6644272.1"/>
    </source>
</evidence>
<dbReference type="RefSeq" id="WP_263372209.1">
    <property type="nucleotide sequence ID" value="NZ_JAGSYD010000004.1"/>
</dbReference>
<gene>
    <name evidence="5" type="ORF">ACFQBQ_01430</name>
</gene>
<comment type="similarity">
    <text evidence="3">Belongs to the HAD-like hydrolase superfamily. CbbY/CbbZ/Gph/YieH family.</text>
</comment>
<dbReference type="InterPro" id="IPR041492">
    <property type="entry name" value="HAD_2"/>
</dbReference>
<dbReference type="Gene3D" id="1.10.150.240">
    <property type="entry name" value="Putative phosphatase, domain 2"/>
    <property type="match status" value="1"/>
</dbReference>
<evidence type="ECO:0000256" key="2">
    <source>
        <dbReference type="ARBA" id="ARBA00004818"/>
    </source>
</evidence>
<keyword evidence="6" id="KW-1185">Reference proteome</keyword>